<accession>A0A4U1J808</accession>
<evidence type="ECO:0000313" key="3">
    <source>
        <dbReference type="Proteomes" id="UP000309215"/>
    </source>
</evidence>
<name>A0A4U1J808_9BACT</name>
<evidence type="ECO:0000259" key="1">
    <source>
        <dbReference type="Pfam" id="PF14065"/>
    </source>
</evidence>
<gene>
    <name evidence="2" type="ORF">E8A74_25620</name>
</gene>
<organism evidence="2 3">
    <name type="scientific">Polyangium fumosum</name>
    <dbReference type="NCBI Taxonomy" id="889272"/>
    <lineage>
        <taxon>Bacteria</taxon>
        <taxon>Pseudomonadati</taxon>
        <taxon>Myxococcota</taxon>
        <taxon>Polyangia</taxon>
        <taxon>Polyangiales</taxon>
        <taxon>Polyangiaceae</taxon>
        <taxon>Polyangium</taxon>
    </lineage>
</organism>
<dbReference type="Proteomes" id="UP000309215">
    <property type="component" value="Unassembled WGS sequence"/>
</dbReference>
<dbReference type="Pfam" id="PF14065">
    <property type="entry name" value="Pvc16_N"/>
    <property type="match status" value="1"/>
</dbReference>
<comment type="caution">
    <text evidence="2">The sequence shown here is derived from an EMBL/GenBank/DDBJ whole genome shotgun (WGS) entry which is preliminary data.</text>
</comment>
<dbReference type="EMBL" id="SSMQ01000029">
    <property type="protein sequence ID" value="TKD03354.1"/>
    <property type="molecule type" value="Genomic_DNA"/>
</dbReference>
<feature type="domain" description="Pvc16 N-terminal" evidence="1">
    <location>
        <begin position="10"/>
        <end position="189"/>
    </location>
</feature>
<protein>
    <submittedName>
        <fullName evidence="2">DUF4255 domain-containing protein</fullName>
    </submittedName>
</protein>
<sequence length="403" mass="42656">MSNTFAIANVTAALRNRLFNALQKHTDLAGTAVSTLPPDRANVDDEASRLNLFLYHVVPAASWRNQTTPQQVKPGETGYPPLGLTLHYVVSAFGPEGDDVLAHRMLAVGMAALHDQPLLSPAELKTAEPKSDLDLQVERVRITAQPLTTEEMYKLWSAFQTSYRVSAAYEVSVVLLDSEKPIKAPLPVLSIGSGGGVQADLLPPYPTLATIAPATPRGYALLGDILTLTGHHLADDPASTVLVRFSHRLWTTPVDLPVDAVSATEATVTLPDAPAAWPAGLYTVSIVVTHPSQPTRITNGLPLALAPRISSVPSSPVSRDSEGIALLPLTVSPDVRPGQSVLLLLGTQGITPPAITAQTDSITFAATSPGTFYLRLRVDGVDSPIVLGGPPPSFDPSLEVTIL</sequence>
<keyword evidence="3" id="KW-1185">Reference proteome</keyword>
<dbReference type="OrthoDB" id="527247at2"/>
<evidence type="ECO:0000313" key="2">
    <source>
        <dbReference type="EMBL" id="TKD03354.1"/>
    </source>
</evidence>
<dbReference type="RefSeq" id="WP_136931707.1">
    <property type="nucleotide sequence ID" value="NZ_SSMQ01000029.1"/>
</dbReference>
<dbReference type="AlphaFoldDB" id="A0A4U1J808"/>
<proteinExistence type="predicted"/>
<dbReference type="InterPro" id="IPR025351">
    <property type="entry name" value="Pvc16_N"/>
</dbReference>
<reference evidence="2 3" key="1">
    <citation type="submission" date="2019-04" db="EMBL/GenBank/DDBJ databases">
        <authorList>
            <person name="Li Y."/>
            <person name="Wang J."/>
        </authorList>
    </citation>
    <scope>NUCLEOTIDE SEQUENCE [LARGE SCALE GENOMIC DNA]</scope>
    <source>
        <strain evidence="2 3">DSM 14668</strain>
    </source>
</reference>